<keyword evidence="5" id="KW-1185">Reference proteome</keyword>
<organism evidence="2 5">
    <name type="scientific">Plasmodium ovale wallikeri</name>
    <dbReference type="NCBI Taxonomy" id="864142"/>
    <lineage>
        <taxon>Eukaryota</taxon>
        <taxon>Sar</taxon>
        <taxon>Alveolata</taxon>
        <taxon>Apicomplexa</taxon>
        <taxon>Aconoidasida</taxon>
        <taxon>Haemosporida</taxon>
        <taxon>Plasmodiidae</taxon>
        <taxon>Plasmodium</taxon>
        <taxon>Plasmodium (Plasmodium)</taxon>
    </lineage>
</organism>
<gene>
    <name evidence="2" type="ORF">POVWA1_070150</name>
    <name evidence="3" type="ORF">POVWA2_072440</name>
</gene>
<keyword evidence="1" id="KW-0812">Transmembrane</keyword>
<keyword evidence="1" id="KW-1133">Transmembrane helix</keyword>
<dbReference type="Proteomes" id="UP000078550">
    <property type="component" value="Unassembled WGS sequence"/>
</dbReference>
<feature type="transmembrane region" description="Helical" evidence="1">
    <location>
        <begin position="283"/>
        <end position="306"/>
    </location>
</feature>
<accession>A0A1A9AGY8</accession>
<reference evidence="2" key="2">
    <citation type="submission" date="2016-05" db="EMBL/GenBank/DDBJ databases">
        <authorList>
            <person name="Lavstsen T."/>
            <person name="Jespersen J.S."/>
        </authorList>
    </citation>
    <scope>NUCLEOTIDE SEQUENCE [LARGE SCALE GENOMIC DNA]</scope>
</reference>
<protein>
    <submittedName>
        <fullName evidence="2">PIR Superfamily Protein</fullName>
    </submittedName>
</protein>
<dbReference type="Proteomes" id="UP000078555">
    <property type="component" value="Unassembled WGS sequence"/>
</dbReference>
<sequence length="375" mass="45131">MEATIPRVTRFSHVPSHKFNEKLNSPVEENKYSEYSFKINDLISDYPWVEEVFKKLGRNITVTKDENKDDNFNKKRCFDLNFWLYNQVYDKSESIGNDKKIEEIIVKLQGIWKSICDEKFTGQNDVCCPDYNLYNNITYLKEMKDLFDFIEDFEVIKKEVIKDTYNSCIKYLEYLRERVPLYYPWITSCNREEGATCKRYIKNYNNYDPENVLYSLNYLKLFVTYLLYPCYKEIVRIFVDAKELSQRSEQVYNNNNLKFEDMLFYQNYYYDTILSSMFKSISLMAIIFLPIILIILGSIMVIFILYKFTPFGKFILLTRARIRRKIQSKLNYEDIILINEYDDLIENKRKEKMYSILYSSLSDGLDDSDEDYLLH</sequence>
<dbReference type="Pfam" id="PF05795">
    <property type="entry name" value="Plasmodium_Vir"/>
    <property type="match status" value="1"/>
</dbReference>
<evidence type="ECO:0000313" key="2">
    <source>
        <dbReference type="EMBL" id="SBT55456.1"/>
    </source>
</evidence>
<evidence type="ECO:0000313" key="3">
    <source>
        <dbReference type="EMBL" id="SBT56253.1"/>
    </source>
</evidence>
<evidence type="ECO:0000313" key="4">
    <source>
        <dbReference type="Proteomes" id="UP000078550"/>
    </source>
</evidence>
<dbReference type="EMBL" id="FLRD01000698">
    <property type="protein sequence ID" value="SBT55456.1"/>
    <property type="molecule type" value="Genomic_DNA"/>
</dbReference>
<name>A0A1A9AGY8_PLAOA</name>
<proteinExistence type="predicted"/>
<dbReference type="AlphaFoldDB" id="A0A1A9AGY8"/>
<keyword evidence="1" id="KW-0472">Membrane</keyword>
<dbReference type="EMBL" id="FLRE01001317">
    <property type="protein sequence ID" value="SBT56253.1"/>
    <property type="molecule type" value="Genomic_DNA"/>
</dbReference>
<evidence type="ECO:0000256" key="1">
    <source>
        <dbReference type="SAM" id="Phobius"/>
    </source>
</evidence>
<dbReference type="InterPro" id="IPR008780">
    <property type="entry name" value="Plasmodium_Vir"/>
</dbReference>
<evidence type="ECO:0000313" key="5">
    <source>
        <dbReference type="Proteomes" id="UP000078555"/>
    </source>
</evidence>
<reference evidence="4 5" key="1">
    <citation type="submission" date="2016-05" db="EMBL/GenBank/DDBJ databases">
        <authorList>
            <person name="Naeem Raeece"/>
        </authorList>
    </citation>
    <scope>NUCLEOTIDE SEQUENCE [LARGE SCALE GENOMIC DNA]</scope>
</reference>